<dbReference type="EMBL" id="JAUUTY010000002">
    <property type="protein sequence ID" value="KAK1679287.1"/>
    <property type="molecule type" value="Genomic_DNA"/>
</dbReference>
<dbReference type="Pfam" id="PF01693">
    <property type="entry name" value="Cauli_VI"/>
    <property type="match status" value="1"/>
</dbReference>
<organism evidence="3 4">
    <name type="scientific">Lolium multiflorum</name>
    <name type="common">Italian ryegrass</name>
    <name type="synonym">Lolium perenne subsp. multiflorum</name>
    <dbReference type="NCBI Taxonomy" id="4521"/>
    <lineage>
        <taxon>Eukaryota</taxon>
        <taxon>Viridiplantae</taxon>
        <taxon>Streptophyta</taxon>
        <taxon>Embryophyta</taxon>
        <taxon>Tracheophyta</taxon>
        <taxon>Spermatophyta</taxon>
        <taxon>Magnoliopsida</taxon>
        <taxon>Liliopsida</taxon>
        <taxon>Poales</taxon>
        <taxon>Poaceae</taxon>
        <taxon>BOP clade</taxon>
        <taxon>Pooideae</taxon>
        <taxon>Poodae</taxon>
        <taxon>Poeae</taxon>
        <taxon>Poeae Chloroplast Group 2 (Poeae type)</taxon>
        <taxon>Loliodinae</taxon>
        <taxon>Loliinae</taxon>
        <taxon>Lolium</taxon>
    </lineage>
</organism>
<gene>
    <name evidence="3" type="ORF">QYE76_040135</name>
</gene>
<feature type="domain" description="Ribonuclease H1 N-terminal" evidence="2">
    <location>
        <begin position="325"/>
        <end position="366"/>
    </location>
</feature>
<name>A0AAD8TCD9_LOLMU</name>
<accession>A0AAD8TCD9</accession>
<keyword evidence="4" id="KW-1185">Reference proteome</keyword>
<dbReference type="AlphaFoldDB" id="A0AAD8TCD9"/>
<comment type="caution">
    <text evidence="3">The sequence shown here is derived from an EMBL/GenBank/DDBJ whole genome shotgun (WGS) entry which is preliminary data.</text>
</comment>
<dbReference type="InterPro" id="IPR009027">
    <property type="entry name" value="Ribosomal_bL9/RNase_H1_N"/>
</dbReference>
<evidence type="ECO:0000259" key="2">
    <source>
        <dbReference type="Pfam" id="PF01693"/>
    </source>
</evidence>
<sequence length="431" mass="47858">MEMAGAAARIGKKQKGGREGFRHLPPLAMAYFYPLLHCPPPKFRAPPPVGKQALVCVGDSQIPSQVPDSQPTYESKVTPLLVSDLVAHVAAEVTARLATSKKNKNRREVERALKTVQERNVTMKWLPFMSSFVLEKMSDPERSVQPPKEVEAEDHPKDAEFLNVPIANYNEMHTIFSVGLATGKYAMGSSEPLGSAAPSPAPEDADTQESDTVNLDADKPGDAPEKPTAGKRKRGAFADDELVAFTNMTVAVKEVAQAISANKPTDMHPDLYNAVMDMFGFTEDDVMAALSHLVDHKAQGSSFVGMIEPHRVLWLRNYLGKYHGKWYVVFRGRVRGIYSSWRVGQDQVNGYSNNSYRGYATLEEAHQEYLSFLEEELQEDHAIDKEVPLAQLPSEEVHALQAAPPEVRPSRVKHYIIAFLIVVIVRILSRL</sequence>
<dbReference type="InterPro" id="IPR037056">
    <property type="entry name" value="RNase_H1_N_sf"/>
</dbReference>
<reference evidence="3" key="1">
    <citation type="submission" date="2023-07" db="EMBL/GenBank/DDBJ databases">
        <title>A chromosome-level genome assembly of Lolium multiflorum.</title>
        <authorList>
            <person name="Chen Y."/>
            <person name="Copetti D."/>
            <person name="Kolliker R."/>
            <person name="Studer B."/>
        </authorList>
    </citation>
    <scope>NUCLEOTIDE SEQUENCE</scope>
    <source>
        <strain evidence="3">02402/16</strain>
        <tissue evidence="3">Leaf</tissue>
    </source>
</reference>
<protein>
    <recommendedName>
        <fullName evidence="2">Ribonuclease H1 N-terminal domain-containing protein</fullName>
    </recommendedName>
</protein>
<evidence type="ECO:0000313" key="3">
    <source>
        <dbReference type="EMBL" id="KAK1679287.1"/>
    </source>
</evidence>
<dbReference type="SUPFAM" id="SSF55658">
    <property type="entry name" value="L9 N-domain-like"/>
    <property type="match status" value="1"/>
</dbReference>
<feature type="region of interest" description="Disordered" evidence="1">
    <location>
        <begin position="191"/>
        <end position="234"/>
    </location>
</feature>
<evidence type="ECO:0000313" key="4">
    <source>
        <dbReference type="Proteomes" id="UP001231189"/>
    </source>
</evidence>
<feature type="compositionally biased region" description="Basic and acidic residues" evidence="1">
    <location>
        <begin position="216"/>
        <end position="225"/>
    </location>
</feature>
<dbReference type="Gene3D" id="3.40.970.10">
    <property type="entry name" value="Ribonuclease H1, N-terminal domain"/>
    <property type="match status" value="1"/>
</dbReference>
<dbReference type="Proteomes" id="UP001231189">
    <property type="component" value="Unassembled WGS sequence"/>
</dbReference>
<evidence type="ECO:0000256" key="1">
    <source>
        <dbReference type="SAM" id="MobiDB-lite"/>
    </source>
</evidence>
<feature type="region of interest" description="Disordered" evidence="1">
    <location>
        <begin position="138"/>
        <end position="157"/>
    </location>
</feature>
<proteinExistence type="predicted"/>
<dbReference type="InterPro" id="IPR011320">
    <property type="entry name" value="RNase_H1_N"/>
</dbReference>
<dbReference type="PANTHER" id="PTHR47127">
    <property type="entry name" value="10A19I.15"/>
    <property type="match status" value="1"/>
</dbReference>